<dbReference type="EC" id="1.6.5.9" evidence="6"/>
<feature type="transmembrane region" description="Helical" evidence="5">
    <location>
        <begin position="6"/>
        <end position="28"/>
    </location>
</feature>
<name>A0AA43RHA3_9ACTN</name>
<accession>A0AA43RHA3</accession>
<feature type="transmembrane region" description="Helical" evidence="5">
    <location>
        <begin position="163"/>
        <end position="189"/>
    </location>
</feature>
<evidence type="ECO:0000313" key="7">
    <source>
        <dbReference type="Proteomes" id="UP001168575"/>
    </source>
</evidence>
<dbReference type="AlphaFoldDB" id="A0AA43RHA3"/>
<feature type="transmembrane region" description="Helical" evidence="5">
    <location>
        <begin position="253"/>
        <end position="275"/>
    </location>
</feature>
<evidence type="ECO:0000313" key="6">
    <source>
        <dbReference type="EMBL" id="MDO4841807.1"/>
    </source>
</evidence>
<evidence type="ECO:0000256" key="1">
    <source>
        <dbReference type="ARBA" id="ARBA00004141"/>
    </source>
</evidence>
<evidence type="ECO:0000256" key="5">
    <source>
        <dbReference type="SAM" id="Phobius"/>
    </source>
</evidence>
<gene>
    <name evidence="6" type="ORF">Q3982_03920</name>
</gene>
<keyword evidence="4 5" id="KW-0472">Membrane</keyword>
<proteinExistence type="predicted"/>
<dbReference type="GO" id="GO:0050136">
    <property type="term" value="F:NADH dehydrogenase (quinone) (non-electrogenic) activity"/>
    <property type="evidence" value="ECO:0007669"/>
    <property type="project" value="UniProtKB-EC"/>
</dbReference>
<dbReference type="PANTHER" id="PTHR43359:SF1">
    <property type="entry name" value="FORMATE HYDROGENLYASE SUBUNIT 4-RELATED"/>
    <property type="match status" value="1"/>
</dbReference>
<dbReference type="EMBL" id="JAUMVS010000050">
    <property type="protein sequence ID" value="MDO4841807.1"/>
    <property type="molecule type" value="Genomic_DNA"/>
</dbReference>
<organism evidence="6 7">
    <name type="scientific">Phoenicibacter congonensis</name>
    <dbReference type="NCBI Taxonomy" id="1944646"/>
    <lineage>
        <taxon>Bacteria</taxon>
        <taxon>Bacillati</taxon>
        <taxon>Actinomycetota</taxon>
        <taxon>Coriobacteriia</taxon>
        <taxon>Eggerthellales</taxon>
        <taxon>Eggerthellaceae</taxon>
        <taxon>Phoenicibacter</taxon>
    </lineage>
</organism>
<dbReference type="InterPro" id="IPR052561">
    <property type="entry name" value="ComplexI_Subunit1"/>
</dbReference>
<comment type="subcellular location">
    <subcellularLocation>
        <location evidence="1">Membrane</location>
        <topology evidence="1">Multi-pass membrane protein</topology>
    </subcellularLocation>
</comment>
<dbReference type="Proteomes" id="UP001168575">
    <property type="component" value="Unassembled WGS sequence"/>
</dbReference>
<reference evidence="6" key="1">
    <citation type="submission" date="2023-07" db="EMBL/GenBank/DDBJ databases">
        <title>Between Cages and Wild: Unraveling the Impact of Captivity on Animal Microbiomes and Antimicrobial Resistance.</title>
        <authorList>
            <person name="Schmartz G.P."/>
            <person name="Rehner J."/>
            <person name="Schuff M.J."/>
            <person name="Becker S.L."/>
            <person name="Kravczyk M."/>
            <person name="Gurevich A."/>
            <person name="Francke R."/>
            <person name="Mueller R."/>
            <person name="Keller V."/>
            <person name="Keller A."/>
        </authorList>
    </citation>
    <scope>NUCLEOTIDE SEQUENCE</scope>
    <source>
        <strain evidence="6">S12M_St_49</strain>
    </source>
</reference>
<feature type="transmembrane region" description="Helical" evidence="5">
    <location>
        <begin position="230"/>
        <end position="247"/>
    </location>
</feature>
<evidence type="ECO:0000256" key="4">
    <source>
        <dbReference type="ARBA" id="ARBA00023136"/>
    </source>
</evidence>
<feature type="transmembrane region" description="Helical" evidence="5">
    <location>
        <begin position="132"/>
        <end position="151"/>
    </location>
</feature>
<dbReference type="Pfam" id="PF00146">
    <property type="entry name" value="NADHdh"/>
    <property type="match status" value="1"/>
</dbReference>
<keyword evidence="7" id="KW-1185">Reference proteome</keyword>
<evidence type="ECO:0000256" key="3">
    <source>
        <dbReference type="ARBA" id="ARBA00022989"/>
    </source>
</evidence>
<keyword evidence="6" id="KW-0560">Oxidoreductase</keyword>
<feature type="transmembrane region" description="Helical" evidence="5">
    <location>
        <begin position="70"/>
        <end position="86"/>
    </location>
</feature>
<dbReference type="InterPro" id="IPR018086">
    <property type="entry name" value="NADH_UbQ_OxRdtase_su1_CS"/>
</dbReference>
<evidence type="ECO:0000256" key="2">
    <source>
        <dbReference type="ARBA" id="ARBA00022692"/>
    </source>
</evidence>
<keyword evidence="3 5" id="KW-1133">Transmembrane helix</keyword>
<dbReference type="GO" id="GO:0005886">
    <property type="term" value="C:plasma membrane"/>
    <property type="evidence" value="ECO:0007669"/>
    <property type="project" value="TreeGrafter"/>
</dbReference>
<comment type="caution">
    <text evidence="6">The sequence shown here is derived from an EMBL/GenBank/DDBJ whole genome shotgun (WGS) entry which is preliminary data.</text>
</comment>
<dbReference type="PROSITE" id="PS00668">
    <property type="entry name" value="COMPLEX1_ND1_2"/>
    <property type="match status" value="1"/>
</dbReference>
<sequence>MIEIIIAIVQALIVVLIAPFVSGSARWLRAKMHSRRGPSILQDYYDIAKLFKREDVHPAESSFVHRLTPILYFACMLALAFGVPMITRFSPIMGLGDIILIIYLLALSRFFFSLGPIDSGDTYAGLGGVRELLVGVLIEPAMMLSLVVVAIATGTTSIGDMGILVSGLFVNTPVAVAVAGVAFAAACYVELGKIPFDLAEAEQELQEGPLAEYSGPSLALIKMGLSMKQIIVVSWFLAIFVPWGSALSLDPAALALGLVVWLVKLLICFFVCGLIENSLIRVRYKFLGGKTWAIFGLSACAFLLCILGI</sequence>
<dbReference type="InterPro" id="IPR001694">
    <property type="entry name" value="NADH_UbQ_OxRdtase_su1/FPO"/>
</dbReference>
<dbReference type="PANTHER" id="PTHR43359">
    <property type="entry name" value="FORMATE HYDROGENLYASE SUBUNIT 4"/>
    <property type="match status" value="1"/>
</dbReference>
<protein>
    <submittedName>
        <fullName evidence="6">NADH-quinone oxidoreductase subunit H</fullName>
        <ecNumber evidence="6">1.6.5.9</ecNumber>
    </submittedName>
</protein>
<keyword evidence="2 5" id="KW-0812">Transmembrane</keyword>
<feature type="transmembrane region" description="Helical" evidence="5">
    <location>
        <begin position="287"/>
        <end position="307"/>
    </location>
</feature>
<feature type="transmembrane region" description="Helical" evidence="5">
    <location>
        <begin position="92"/>
        <end position="112"/>
    </location>
</feature>